<organism evidence="1 2">
    <name type="scientific">Burkholderia theae</name>
    <dbReference type="NCBI Taxonomy" id="3143496"/>
    <lineage>
        <taxon>Bacteria</taxon>
        <taxon>Pseudomonadati</taxon>
        <taxon>Pseudomonadota</taxon>
        <taxon>Betaproteobacteria</taxon>
        <taxon>Burkholderiales</taxon>
        <taxon>Burkholderiaceae</taxon>
        <taxon>Burkholderia</taxon>
    </lineage>
</organism>
<keyword evidence="2" id="KW-1185">Reference proteome</keyword>
<evidence type="ECO:0000313" key="1">
    <source>
        <dbReference type="EMBL" id="MEN2475326.1"/>
    </source>
</evidence>
<proteinExistence type="predicted"/>
<dbReference type="Proteomes" id="UP001466933">
    <property type="component" value="Unassembled WGS sequence"/>
</dbReference>
<reference evidence="1 2" key="1">
    <citation type="submission" date="2024-05" db="EMBL/GenBank/DDBJ databases">
        <title>Burkholderia sp. Nov. a novel bacteria isolated from rhizosphere soil of Camellia sinensis.</title>
        <authorList>
            <person name="Dong Y."/>
        </authorList>
    </citation>
    <scope>NUCLEOTIDE SEQUENCE [LARGE SCALE GENOMIC DNA]</scope>
    <source>
        <strain evidence="1 2">GS2Y</strain>
    </source>
</reference>
<dbReference type="RefSeq" id="WP_343495239.1">
    <property type="nucleotide sequence ID" value="NZ_JBCPYA010000024.1"/>
</dbReference>
<name>A0ABU9WTB3_9BURK</name>
<accession>A0ABU9WTB3</accession>
<comment type="caution">
    <text evidence="1">The sequence shown here is derived from an EMBL/GenBank/DDBJ whole genome shotgun (WGS) entry which is preliminary data.</text>
</comment>
<sequence>MRDEHGNRYLRTAAKHRSNRYFARGPGWLRSNPRADARLVNQPARPRIMDNRTDFPPLIWLPESEHCWLPVRAKVRAFADPAACAVLRDAGAGKAAPVSRSPRQR</sequence>
<gene>
    <name evidence="1" type="ORF">VOI36_36080</name>
</gene>
<dbReference type="EMBL" id="JBCPYA010000024">
    <property type="protein sequence ID" value="MEN2475326.1"/>
    <property type="molecule type" value="Genomic_DNA"/>
</dbReference>
<evidence type="ECO:0000313" key="2">
    <source>
        <dbReference type="Proteomes" id="UP001466933"/>
    </source>
</evidence>
<protein>
    <submittedName>
        <fullName evidence="1">Uncharacterized protein</fullName>
    </submittedName>
</protein>